<name>A0ABP3LVP4_9DEIO</name>
<feature type="domain" description="MmeI-like target recognition" evidence="7">
    <location>
        <begin position="686"/>
        <end position="840"/>
    </location>
</feature>
<gene>
    <name evidence="9" type="ORF">GCM10008937_15050</name>
</gene>
<keyword evidence="2" id="KW-0489">Methyltransferase</keyword>
<evidence type="ECO:0000256" key="4">
    <source>
        <dbReference type="ARBA" id="ARBA00047942"/>
    </source>
</evidence>
<evidence type="ECO:0000259" key="5">
    <source>
        <dbReference type="Pfam" id="PF20464"/>
    </source>
</evidence>
<dbReference type="InterPro" id="IPR029063">
    <property type="entry name" value="SAM-dependent_MTases_sf"/>
</dbReference>
<dbReference type="PRINTS" id="PR00507">
    <property type="entry name" value="N12N6MTFRASE"/>
</dbReference>
<comment type="catalytic activity">
    <reaction evidence="4">
        <text>a 2'-deoxyadenosine in DNA + S-adenosyl-L-methionine = an N(6)-methyl-2'-deoxyadenosine in DNA + S-adenosyl-L-homocysteine + H(+)</text>
        <dbReference type="Rhea" id="RHEA:15197"/>
        <dbReference type="Rhea" id="RHEA-COMP:12418"/>
        <dbReference type="Rhea" id="RHEA-COMP:12419"/>
        <dbReference type="ChEBI" id="CHEBI:15378"/>
        <dbReference type="ChEBI" id="CHEBI:57856"/>
        <dbReference type="ChEBI" id="CHEBI:59789"/>
        <dbReference type="ChEBI" id="CHEBI:90615"/>
        <dbReference type="ChEBI" id="CHEBI:90616"/>
        <dbReference type="EC" id="2.1.1.72"/>
    </reaction>
</comment>
<dbReference type="SUPFAM" id="SSF53335">
    <property type="entry name" value="S-adenosyl-L-methionine-dependent methyltransferases"/>
    <property type="match status" value="1"/>
</dbReference>
<feature type="domain" description="MmeI-like DNA-methyltransferase" evidence="8">
    <location>
        <begin position="357"/>
        <end position="600"/>
    </location>
</feature>
<dbReference type="InterPro" id="IPR046817">
    <property type="entry name" value="MmeI_N"/>
</dbReference>
<evidence type="ECO:0000259" key="8">
    <source>
        <dbReference type="Pfam" id="PF20473"/>
    </source>
</evidence>
<sequence length="933" mass="102569">MQPQEFAVKWRDLAPRLTERAAYQEHWRDLCALLGERGPTDAGDPDNYAFEKHVKKAGTGETGFADVFKRGHFIAEYKGHGKSLGKALQQALLYARELDNPPLLIVSDLNVIEIHTNFTGSSPRTLRITLDDIERDAPVGGDLTALQVLRAAFRDPGRLDPRQLRERVTQDATAQIGQVAQALAARGTAPIPAAHFLMRVVFAMFAEDVGLLERGLLTRVLRRAREHPDRSQGYFQELFTAMQGGGEFWGTDVRHFNGGLFDDGAALPITQGDADRLLQAATLDWAEVEPAIFGTLFEQSLDAATRSKRGAHYTSVPDILRVTDPVVMQPLRREWAKVKADAEVLATKRGGRRAALDALQAFHARLGDVTVLDPACGSGNFLVVTLGQLLDLEHEVRLLAFELGAGPFDLPPRVHPRQLRGLEIEPFAHELASVSVWIAYFQWKSAHGGEWDTPVLQRLPEIRQGDALLTAVAGEDGQVGYVETVWPAAEFIVGNPPFLGEKKQGPRLGLPYLQQLRAAYQGRVAASSDLVCYWFEKARAAIEGGVTRRAGLISTNSINMLGNRQVLERIGETGAIFRAWPNLPWLQDGAAVRVAAVCFDGGQEQERLLGHLEGERTPQEREVLVSVPAIHANLSAGADVTQAVRLPENAGLSFQGVKLAGAFDVTGDVARAWLALPNPGGVSNADVLRPLLNGDDLMDVRGDTWVIDFASRSEEEAAQYLVPFAHVVEHVKPVRATNNRKSRRERYWQLGEVMPAMRRALAPLSRYLGTSIVAKHRAFVWCEARDLPSGRLVVVASDQDWMHGLLNSRVHILWAQKAGSTHEDRPVYTSTTSFETFPFPVWTPASQEAVAAAGRFVETARDGMRAQGYTLTGMYNALGAVEGTTSPAYTLKLAHERLDQAVAAAYGWEWPLSEDEVLARLLALNLERAGRAP</sequence>
<keyword evidence="10" id="KW-1185">Reference proteome</keyword>
<dbReference type="Proteomes" id="UP001500191">
    <property type="component" value="Unassembled WGS sequence"/>
</dbReference>
<dbReference type="EMBL" id="BAAADB010000012">
    <property type="protein sequence ID" value="GAA0508221.1"/>
    <property type="molecule type" value="Genomic_DNA"/>
</dbReference>
<dbReference type="Pfam" id="PF20465">
    <property type="entry name" value="MmeI_hel"/>
    <property type="match status" value="1"/>
</dbReference>
<dbReference type="InterPro" id="IPR046819">
    <property type="entry name" value="MmeI_hel"/>
</dbReference>
<protein>
    <recommendedName>
        <fullName evidence="1">site-specific DNA-methyltransferase (adenine-specific)</fullName>
        <ecNumber evidence="1">2.1.1.72</ecNumber>
    </recommendedName>
</protein>
<dbReference type="InterPro" id="IPR046816">
    <property type="entry name" value="MmeI_Mtase"/>
</dbReference>
<accession>A0ABP3LVP4</accession>
<feature type="domain" description="MmeI-like N-terminal" evidence="5">
    <location>
        <begin position="1"/>
        <end position="185"/>
    </location>
</feature>
<evidence type="ECO:0000259" key="7">
    <source>
        <dbReference type="Pfam" id="PF20466"/>
    </source>
</evidence>
<dbReference type="InterPro" id="IPR050953">
    <property type="entry name" value="N4_N6_ade-DNA_methylase"/>
</dbReference>
<evidence type="ECO:0000256" key="2">
    <source>
        <dbReference type="ARBA" id="ARBA00022603"/>
    </source>
</evidence>
<dbReference type="Pfam" id="PF20464">
    <property type="entry name" value="MmeI_N"/>
    <property type="match status" value="1"/>
</dbReference>
<evidence type="ECO:0000259" key="6">
    <source>
        <dbReference type="Pfam" id="PF20465"/>
    </source>
</evidence>
<dbReference type="EC" id="2.1.1.72" evidence="1"/>
<dbReference type="PANTHER" id="PTHR33841:SF1">
    <property type="entry name" value="DNA METHYLTRANSFERASE A"/>
    <property type="match status" value="1"/>
</dbReference>
<evidence type="ECO:0000313" key="9">
    <source>
        <dbReference type="EMBL" id="GAA0508221.1"/>
    </source>
</evidence>
<dbReference type="InterPro" id="IPR046820">
    <property type="entry name" value="MmeI_TRD"/>
</dbReference>
<dbReference type="PANTHER" id="PTHR33841">
    <property type="entry name" value="DNA METHYLTRANSFERASE YEEA-RELATED"/>
    <property type="match status" value="1"/>
</dbReference>
<proteinExistence type="predicted"/>
<dbReference type="Gene3D" id="3.40.50.150">
    <property type="entry name" value="Vaccinia Virus protein VP39"/>
    <property type="match status" value="1"/>
</dbReference>
<evidence type="ECO:0000256" key="3">
    <source>
        <dbReference type="ARBA" id="ARBA00022679"/>
    </source>
</evidence>
<evidence type="ECO:0000313" key="10">
    <source>
        <dbReference type="Proteomes" id="UP001500191"/>
    </source>
</evidence>
<reference evidence="10" key="1">
    <citation type="journal article" date="2019" name="Int. J. Syst. Evol. Microbiol.">
        <title>The Global Catalogue of Microorganisms (GCM) 10K type strain sequencing project: providing services to taxonomists for standard genome sequencing and annotation.</title>
        <authorList>
            <consortium name="The Broad Institute Genomics Platform"/>
            <consortium name="The Broad Institute Genome Sequencing Center for Infectious Disease"/>
            <person name="Wu L."/>
            <person name="Ma J."/>
        </authorList>
    </citation>
    <scope>NUCLEOTIDE SEQUENCE [LARGE SCALE GENOMIC DNA]</scope>
    <source>
        <strain evidence="10">JCM 14368</strain>
    </source>
</reference>
<evidence type="ECO:0000256" key="1">
    <source>
        <dbReference type="ARBA" id="ARBA00011900"/>
    </source>
</evidence>
<comment type="caution">
    <text evidence="9">The sequence shown here is derived from an EMBL/GenBank/DDBJ whole genome shotgun (WGS) entry which is preliminary data.</text>
</comment>
<dbReference type="Pfam" id="PF20466">
    <property type="entry name" value="MmeI_TRD"/>
    <property type="match status" value="1"/>
</dbReference>
<keyword evidence="3" id="KW-0808">Transferase</keyword>
<dbReference type="RefSeq" id="WP_343757433.1">
    <property type="nucleotide sequence ID" value="NZ_BAAADB010000012.1"/>
</dbReference>
<dbReference type="Pfam" id="PF20473">
    <property type="entry name" value="MmeI_Mtase"/>
    <property type="match status" value="1"/>
</dbReference>
<feature type="domain" description="MmeI-like helicase spacer" evidence="6">
    <location>
        <begin position="194"/>
        <end position="261"/>
    </location>
</feature>
<organism evidence="9 10">
    <name type="scientific">Deinococcus depolymerans</name>
    <dbReference type="NCBI Taxonomy" id="392408"/>
    <lineage>
        <taxon>Bacteria</taxon>
        <taxon>Thermotogati</taxon>
        <taxon>Deinococcota</taxon>
        <taxon>Deinococci</taxon>
        <taxon>Deinococcales</taxon>
        <taxon>Deinococcaceae</taxon>
        <taxon>Deinococcus</taxon>
    </lineage>
</organism>